<evidence type="ECO:0000256" key="7">
    <source>
        <dbReference type="PROSITE-ProRule" id="PRU01091"/>
    </source>
</evidence>
<dbReference type="InterPro" id="IPR039420">
    <property type="entry name" value="WalR-like"/>
</dbReference>
<dbReference type="Gene3D" id="1.10.10.10">
    <property type="entry name" value="Winged helix-like DNA-binding domain superfamily/Winged helix DNA-binding domain"/>
    <property type="match status" value="1"/>
</dbReference>
<dbReference type="GO" id="GO:0005829">
    <property type="term" value="C:cytosol"/>
    <property type="evidence" value="ECO:0007669"/>
    <property type="project" value="TreeGrafter"/>
</dbReference>
<keyword evidence="1 6" id="KW-0597">Phosphoprotein</keyword>
<keyword evidence="2" id="KW-0902">Two-component regulatory system</keyword>
<dbReference type="Pfam" id="PF00072">
    <property type="entry name" value="Response_reg"/>
    <property type="match status" value="1"/>
</dbReference>
<keyword evidence="3" id="KW-0805">Transcription regulation</keyword>
<dbReference type="SUPFAM" id="SSF52172">
    <property type="entry name" value="CheY-like"/>
    <property type="match status" value="1"/>
</dbReference>
<feature type="modified residue" description="4-aspartylphosphate" evidence="6">
    <location>
        <position position="47"/>
    </location>
</feature>
<evidence type="ECO:0000313" key="10">
    <source>
        <dbReference type="EMBL" id="MBB3892923.1"/>
    </source>
</evidence>
<dbReference type="InterPro" id="IPR011006">
    <property type="entry name" value="CheY-like_superfamily"/>
</dbReference>
<dbReference type="SUPFAM" id="SSF46894">
    <property type="entry name" value="C-terminal effector domain of the bipartite response regulators"/>
    <property type="match status" value="1"/>
</dbReference>
<evidence type="ECO:0000313" key="11">
    <source>
        <dbReference type="Proteomes" id="UP000530564"/>
    </source>
</evidence>
<dbReference type="PANTHER" id="PTHR48111:SF76">
    <property type="entry name" value="TWO-COMPONENT RESPONSE REGULATOR"/>
    <property type="match status" value="1"/>
</dbReference>
<dbReference type="GO" id="GO:0032993">
    <property type="term" value="C:protein-DNA complex"/>
    <property type="evidence" value="ECO:0007669"/>
    <property type="project" value="TreeGrafter"/>
</dbReference>
<accession>A0A840A5F5</accession>
<evidence type="ECO:0000256" key="5">
    <source>
        <dbReference type="ARBA" id="ARBA00023163"/>
    </source>
</evidence>
<feature type="DNA-binding region" description="OmpR/PhoB-type" evidence="7">
    <location>
        <begin position="122"/>
        <end position="220"/>
    </location>
</feature>
<dbReference type="Gene3D" id="6.10.250.690">
    <property type="match status" value="1"/>
</dbReference>
<sequence length="221" mass="24022">MIEDDRATASYVQQGLAELGHACDHAETGLDGLTAALTNPYDAIILDRNLPQLDGLSVLQALRSQGQATPVLILSALGQVDDRIKGLDAGSDDYLTKPFSFGELMARIAAIVRRGSGAATATTTLQVGDLELDLLGRSAKRGARRIELLNKEFQLLEYFMRHAGQVVTRTMLLEAAWDYSFDPGTNVIDVHVSRLRGKLEHGDEPPLLHTVRGAGYQLDAR</sequence>
<keyword evidence="11" id="KW-1185">Reference proteome</keyword>
<gene>
    <name evidence="10" type="ORF">GGQ61_003661</name>
</gene>
<dbReference type="GO" id="GO:0000976">
    <property type="term" value="F:transcription cis-regulatory region binding"/>
    <property type="evidence" value="ECO:0007669"/>
    <property type="project" value="TreeGrafter"/>
</dbReference>
<evidence type="ECO:0000259" key="8">
    <source>
        <dbReference type="PROSITE" id="PS50110"/>
    </source>
</evidence>
<keyword evidence="5" id="KW-0804">Transcription</keyword>
<dbReference type="InterPro" id="IPR016032">
    <property type="entry name" value="Sig_transdc_resp-reg_C-effctor"/>
</dbReference>
<dbReference type="GO" id="GO:0006355">
    <property type="term" value="P:regulation of DNA-templated transcription"/>
    <property type="evidence" value="ECO:0007669"/>
    <property type="project" value="InterPro"/>
</dbReference>
<feature type="domain" description="Response regulatory" evidence="8">
    <location>
        <begin position="1"/>
        <end position="112"/>
    </location>
</feature>
<dbReference type="InterPro" id="IPR001789">
    <property type="entry name" value="Sig_transdc_resp-reg_receiver"/>
</dbReference>
<keyword evidence="4 7" id="KW-0238">DNA-binding</keyword>
<dbReference type="PANTHER" id="PTHR48111">
    <property type="entry name" value="REGULATOR OF RPOS"/>
    <property type="match status" value="1"/>
</dbReference>
<comment type="caution">
    <text evidence="10">The sequence shown here is derived from an EMBL/GenBank/DDBJ whole genome shotgun (WGS) entry which is preliminary data.</text>
</comment>
<evidence type="ECO:0000256" key="4">
    <source>
        <dbReference type="ARBA" id="ARBA00023125"/>
    </source>
</evidence>
<dbReference type="EMBL" id="JACIDK010000006">
    <property type="protein sequence ID" value="MBB3892923.1"/>
    <property type="molecule type" value="Genomic_DNA"/>
</dbReference>
<organism evidence="10 11">
    <name type="scientific">Phenylobacterium haematophilum</name>
    <dbReference type="NCBI Taxonomy" id="98513"/>
    <lineage>
        <taxon>Bacteria</taxon>
        <taxon>Pseudomonadati</taxon>
        <taxon>Pseudomonadota</taxon>
        <taxon>Alphaproteobacteria</taxon>
        <taxon>Caulobacterales</taxon>
        <taxon>Caulobacteraceae</taxon>
        <taxon>Phenylobacterium</taxon>
    </lineage>
</organism>
<dbReference type="PROSITE" id="PS51755">
    <property type="entry name" value="OMPR_PHOB"/>
    <property type="match status" value="1"/>
</dbReference>
<dbReference type="Proteomes" id="UP000530564">
    <property type="component" value="Unassembled WGS sequence"/>
</dbReference>
<dbReference type="SMART" id="SM00862">
    <property type="entry name" value="Trans_reg_C"/>
    <property type="match status" value="1"/>
</dbReference>
<evidence type="ECO:0000256" key="6">
    <source>
        <dbReference type="PROSITE-ProRule" id="PRU00169"/>
    </source>
</evidence>
<dbReference type="FunFam" id="1.10.10.10:FF:000005">
    <property type="entry name" value="Two-component system response regulator"/>
    <property type="match status" value="1"/>
</dbReference>
<evidence type="ECO:0000259" key="9">
    <source>
        <dbReference type="PROSITE" id="PS51755"/>
    </source>
</evidence>
<evidence type="ECO:0000256" key="1">
    <source>
        <dbReference type="ARBA" id="ARBA00022553"/>
    </source>
</evidence>
<dbReference type="Gene3D" id="3.40.50.2300">
    <property type="match status" value="1"/>
</dbReference>
<dbReference type="CDD" id="cd19935">
    <property type="entry name" value="REC_OmpR_CusR-like"/>
    <property type="match status" value="1"/>
</dbReference>
<dbReference type="SMART" id="SM00448">
    <property type="entry name" value="REC"/>
    <property type="match status" value="1"/>
</dbReference>
<dbReference type="AlphaFoldDB" id="A0A840A5F5"/>
<dbReference type="InterPro" id="IPR036388">
    <property type="entry name" value="WH-like_DNA-bd_sf"/>
</dbReference>
<dbReference type="Pfam" id="PF00486">
    <property type="entry name" value="Trans_reg_C"/>
    <property type="match status" value="1"/>
</dbReference>
<dbReference type="PROSITE" id="PS50110">
    <property type="entry name" value="RESPONSE_REGULATORY"/>
    <property type="match status" value="1"/>
</dbReference>
<dbReference type="InterPro" id="IPR001867">
    <property type="entry name" value="OmpR/PhoB-type_DNA-bd"/>
</dbReference>
<name>A0A840A5F5_9CAUL</name>
<proteinExistence type="predicted"/>
<dbReference type="GO" id="GO:0000156">
    <property type="term" value="F:phosphorelay response regulator activity"/>
    <property type="evidence" value="ECO:0007669"/>
    <property type="project" value="TreeGrafter"/>
</dbReference>
<evidence type="ECO:0000256" key="2">
    <source>
        <dbReference type="ARBA" id="ARBA00023012"/>
    </source>
</evidence>
<evidence type="ECO:0000256" key="3">
    <source>
        <dbReference type="ARBA" id="ARBA00023015"/>
    </source>
</evidence>
<reference evidence="10 11" key="1">
    <citation type="submission" date="2020-08" db="EMBL/GenBank/DDBJ databases">
        <title>Genomic Encyclopedia of Type Strains, Phase IV (KMG-IV): sequencing the most valuable type-strain genomes for metagenomic binning, comparative biology and taxonomic classification.</title>
        <authorList>
            <person name="Goeker M."/>
        </authorList>
    </citation>
    <scope>NUCLEOTIDE SEQUENCE [LARGE SCALE GENOMIC DNA]</scope>
    <source>
        <strain evidence="10 11">DSM 21793</strain>
    </source>
</reference>
<dbReference type="CDD" id="cd00383">
    <property type="entry name" value="trans_reg_C"/>
    <property type="match status" value="1"/>
</dbReference>
<protein>
    <submittedName>
        <fullName evidence="10">Two-component system OmpR family response regulator</fullName>
    </submittedName>
</protein>
<feature type="domain" description="OmpR/PhoB-type" evidence="9">
    <location>
        <begin position="122"/>
        <end position="220"/>
    </location>
</feature>